<sequence>MLRDALWELWSAALAVMALGASLVATLGLIWLVVTDPGRADVWVWGLAALSVAGDVVAAVHKDRRPSRRPRLAGLGWLASIVFGVLLILGAGGAGGVVVIGCVLVAKAVVDLPDAVGLWPSQMAGEPSVPR</sequence>
<dbReference type="RefSeq" id="WP_254422208.1">
    <property type="nucleotide sequence ID" value="NZ_BAAAJB010000040.1"/>
</dbReference>
<name>A0ABY5DGV4_9ACTN</name>
<feature type="transmembrane region" description="Helical" evidence="1">
    <location>
        <begin position="73"/>
        <end position="106"/>
    </location>
</feature>
<geneLocation type="plasmid" evidence="2 3">
    <name>unnamed1</name>
</geneLocation>
<keyword evidence="1" id="KW-0812">Transmembrane</keyword>
<dbReference type="EMBL" id="CP099838">
    <property type="protein sequence ID" value="USY23554.1"/>
    <property type="molecule type" value="Genomic_DNA"/>
</dbReference>
<evidence type="ECO:0000313" key="3">
    <source>
        <dbReference type="Proteomes" id="UP001055940"/>
    </source>
</evidence>
<feature type="transmembrane region" description="Helical" evidence="1">
    <location>
        <begin position="12"/>
        <end position="34"/>
    </location>
</feature>
<gene>
    <name evidence="2" type="ORF">NE857_34035</name>
</gene>
<keyword evidence="1" id="KW-1133">Transmembrane helix</keyword>
<proteinExistence type="predicted"/>
<accession>A0ABY5DGV4</accession>
<evidence type="ECO:0000313" key="2">
    <source>
        <dbReference type="EMBL" id="USY23554.1"/>
    </source>
</evidence>
<reference evidence="2" key="1">
    <citation type="submission" date="2022-06" db="EMBL/GenBank/DDBJ databases">
        <authorList>
            <person name="Ping M."/>
        </authorList>
    </citation>
    <scope>NUCLEOTIDE SEQUENCE</scope>
    <source>
        <strain evidence="2">JCM11759T</strain>
        <plasmid evidence="2">unnamed1</plasmid>
    </source>
</reference>
<protein>
    <submittedName>
        <fullName evidence="2">Uncharacterized protein</fullName>
    </submittedName>
</protein>
<evidence type="ECO:0000256" key="1">
    <source>
        <dbReference type="SAM" id="Phobius"/>
    </source>
</evidence>
<keyword evidence="2" id="KW-0614">Plasmid</keyword>
<dbReference type="Proteomes" id="UP001055940">
    <property type="component" value="Plasmid unnamed1"/>
</dbReference>
<keyword evidence="3" id="KW-1185">Reference proteome</keyword>
<organism evidence="2 3">
    <name type="scientific">Nocardiopsis exhalans</name>
    <dbReference type="NCBI Taxonomy" id="163604"/>
    <lineage>
        <taxon>Bacteria</taxon>
        <taxon>Bacillati</taxon>
        <taxon>Actinomycetota</taxon>
        <taxon>Actinomycetes</taxon>
        <taxon>Streptosporangiales</taxon>
        <taxon>Nocardiopsidaceae</taxon>
        <taxon>Nocardiopsis</taxon>
    </lineage>
</organism>
<feature type="transmembrane region" description="Helical" evidence="1">
    <location>
        <begin position="40"/>
        <end position="61"/>
    </location>
</feature>
<keyword evidence="1" id="KW-0472">Membrane</keyword>